<feature type="compositionally biased region" description="Basic and acidic residues" evidence="1">
    <location>
        <begin position="130"/>
        <end position="141"/>
    </location>
</feature>
<gene>
    <name evidence="2" type="ORF">ECRASSUSDP1_LOCUS17281</name>
</gene>
<feature type="region of interest" description="Disordered" evidence="1">
    <location>
        <begin position="127"/>
        <end position="169"/>
    </location>
</feature>
<evidence type="ECO:0000313" key="3">
    <source>
        <dbReference type="Proteomes" id="UP001295684"/>
    </source>
</evidence>
<protein>
    <recommendedName>
        <fullName evidence="4">CCT domain-containing protein</fullName>
    </recommendedName>
</protein>
<organism evidence="2 3">
    <name type="scientific">Euplotes crassus</name>
    <dbReference type="NCBI Taxonomy" id="5936"/>
    <lineage>
        <taxon>Eukaryota</taxon>
        <taxon>Sar</taxon>
        <taxon>Alveolata</taxon>
        <taxon>Ciliophora</taxon>
        <taxon>Intramacronucleata</taxon>
        <taxon>Spirotrichea</taxon>
        <taxon>Hypotrichia</taxon>
        <taxon>Euplotida</taxon>
        <taxon>Euplotidae</taxon>
        <taxon>Moneuplotes</taxon>
    </lineage>
</organism>
<dbReference type="EMBL" id="CAMPGE010017430">
    <property type="protein sequence ID" value="CAI2375915.1"/>
    <property type="molecule type" value="Genomic_DNA"/>
</dbReference>
<dbReference type="AlphaFoldDB" id="A0AAD1XNG0"/>
<evidence type="ECO:0000313" key="2">
    <source>
        <dbReference type="EMBL" id="CAI2375915.1"/>
    </source>
</evidence>
<sequence length="273" mass="31512">MKYITSENTQNMFDGPFKVPLPKKTNAFLSKQSSRRSKLQAPKPKYRGVDSKYSSFVYQKLLGKLLQNPETMTKYDMKVLSTHPVIRRLLKTSKEGSYSNTNFYVPIDSLLNPELYTNSHVPVIIESNTEEQKSDVEKQNCDSEILDEDTCDDTTHSNSDSDDLQEPKVGFYTKKERQQKILRYRAKLQKYRDFKASKQIKPKRKYNRVLSKNQPRKNGRFASYPDVTDSILEMIQTGSETVPSICLDQNTTAYTNKGERDLNEIVSEITGIF</sequence>
<proteinExistence type="predicted"/>
<name>A0AAD1XNG0_EUPCR</name>
<evidence type="ECO:0008006" key="4">
    <source>
        <dbReference type="Google" id="ProtNLM"/>
    </source>
</evidence>
<evidence type="ECO:0000256" key="1">
    <source>
        <dbReference type="SAM" id="MobiDB-lite"/>
    </source>
</evidence>
<reference evidence="2" key="1">
    <citation type="submission" date="2023-07" db="EMBL/GenBank/DDBJ databases">
        <authorList>
            <consortium name="AG Swart"/>
            <person name="Singh M."/>
            <person name="Singh A."/>
            <person name="Seah K."/>
            <person name="Emmerich C."/>
        </authorList>
    </citation>
    <scope>NUCLEOTIDE SEQUENCE</scope>
    <source>
        <strain evidence="2">DP1</strain>
    </source>
</reference>
<comment type="caution">
    <text evidence="2">The sequence shown here is derived from an EMBL/GenBank/DDBJ whole genome shotgun (WGS) entry which is preliminary data.</text>
</comment>
<keyword evidence="3" id="KW-1185">Reference proteome</keyword>
<accession>A0AAD1XNG0</accession>
<dbReference type="Proteomes" id="UP001295684">
    <property type="component" value="Unassembled WGS sequence"/>
</dbReference>